<feature type="transmembrane region" description="Helical" evidence="6">
    <location>
        <begin position="273"/>
        <end position="292"/>
    </location>
</feature>
<evidence type="ECO:0000313" key="8">
    <source>
        <dbReference type="EMBL" id="MQY25808.1"/>
    </source>
</evidence>
<comment type="catalytic activity">
    <reaction evidence="6">
        <text>UDP-N-acetyl-alpha-D-muramoyl-L-alanyl-gamma-D-glutamyl-meso-2,6-diaminopimeloyl-D-alanyl-D-alanine + di-trans,octa-cis-undecaprenyl phosphate = di-trans,octa-cis-undecaprenyl diphospho-N-acetyl-alpha-D-muramoyl-L-alanyl-D-glutamyl-meso-2,6-diaminopimeloyl-D-alanyl-D-alanine + UMP</text>
        <dbReference type="Rhea" id="RHEA:28386"/>
        <dbReference type="ChEBI" id="CHEBI:57865"/>
        <dbReference type="ChEBI" id="CHEBI:60392"/>
        <dbReference type="ChEBI" id="CHEBI:61386"/>
        <dbReference type="ChEBI" id="CHEBI:61387"/>
        <dbReference type="EC" id="2.7.8.13"/>
    </reaction>
</comment>
<keyword evidence="5 6" id="KW-0472">Membrane</keyword>
<dbReference type="GO" id="GO:0005886">
    <property type="term" value="C:plasma membrane"/>
    <property type="evidence" value="ECO:0007669"/>
    <property type="project" value="UniProtKB-SubCell"/>
</dbReference>
<keyword evidence="6" id="KW-0479">Metal-binding</keyword>
<gene>
    <name evidence="8" type="primary">mraY_2</name>
    <name evidence="6" type="synonym">mraY</name>
    <name evidence="8" type="ORF">NRB56_13670</name>
</gene>
<keyword evidence="6" id="KW-0131">Cell cycle</keyword>
<reference evidence="8 9" key="1">
    <citation type="submission" date="2019-10" db="EMBL/GenBank/DDBJ databases">
        <title>Nocardia macrotermitis sp. nov. and Nocardia aurantia sp. nov., isolated from the gut of fungus growing-termite Macrotermes natalensis.</title>
        <authorList>
            <person name="Benndorf R."/>
            <person name="Schwitalla J."/>
            <person name="Martin K."/>
            <person name="De Beer W."/>
            <person name="Kaster A.-K."/>
            <person name="Vollmers J."/>
            <person name="Poulsen M."/>
            <person name="Beemelmanns C."/>
        </authorList>
    </citation>
    <scope>NUCLEOTIDE SEQUENCE [LARGE SCALE GENOMIC DNA]</scope>
    <source>
        <strain evidence="8 9">RB56</strain>
    </source>
</reference>
<dbReference type="GO" id="GO:0051301">
    <property type="term" value="P:cell division"/>
    <property type="evidence" value="ECO:0007669"/>
    <property type="project" value="UniProtKB-KW"/>
</dbReference>
<accession>A0A7K0DJH3</accession>
<keyword evidence="3 6" id="KW-0812">Transmembrane</keyword>
<feature type="transmembrane region" description="Helical" evidence="6">
    <location>
        <begin position="102"/>
        <end position="118"/>
    </location>
</feature>
<keyword evidence="2 6" id="KW-0808">Transferase</keyword>
<keyword evidence="6" id="KW-0961">Cell wall biogenesis/degradation</keyword>
<keyword evidence="6" id="KW-0573">Peptidoglycan synthesis</keyword>
<dbReference type="PANTHER" id="PTHR22926">
    <property type="entry name" value="PHOSPHO-N-ACETYLMURAMOYL-PENTAPEPTIDE-TRANSFERASE"/>
    <property type="match status" value="1"/>
</dbReference>
<name>A0A7K0DJH3_9NOCA</name>
<feature type="transmembrane region" description="Helical" evidence="6">
    <location>
        <begin position="352"/>
        <end position="372"/>
    </location>
</feature>
<evidence type="ECO:0000256" key="3">
    <source>
        <dbReference type="ARBA" id="ARBA00022692"/>
    </source>
</evidence>
<organism evidence="8 9">
    <name type="scientific">Nocardia aurantia</name>
    <dbReference type="NCBI Taxonomy" id="2585199"/>
    <lineage>
        <taxon>Bacteria</taxon>
        <taxon>Bacillati</taxon>
        <taxon>Actinomycetota</taxon>
        <taxon>Actinomycetes</taxon>
        <taxon>Mycobacteriales</taxon>
        <taxon>Nocardiaceae</taxon>
        <taxon>Nocardia</taxon>
    </lineage>
</organism>
<feature type="transmembrane region" description="Helical" evidence="6">
    <location>
        <begin position="177"/>
        <end position="201"/>
    </location>
</feature>
<keyword evidence="6" id="KW-0132">Cell division</keyword>
<dbReference type="NCBIfam" id="TIGR00445">
    <property type="entry name" value="mraY"/>
    <property type="match status" value="1"/>
</dbReference>
<keyword evidence="9" id="KW-1185">Reference proteome</keyword>
<comment type="function">
    <text evidence="6">Catalyzes the initial step of the lipid cycle reactions in the biosynthesis of the cell wall peptidoglycan: transfers peptidoglycan precursor phospho-MurNAc-pentapeptide from UDP-MurNAc-pentapeptide onto the lipid carrier undecaprenyl phosphate, yielding undecaprenyl-pyrophosphoryl-MurNAc-pentapeptide, known as lipid I.</text>
</comment>
<keyword evidence="6" id="KW-0460">Magnesium</keyword>
<dbReference type="Pfam" id="PF00953">
    <property type="entry name" value="Glycos_transf_4"/>
    <property type="match status" value="1"/>
</dbReference>
<evidence type="ECO:0000256" key="5">
    <source>
        <dbReference type="ARBA" id="ARBA00023136"/>
    </source>
</evidence>
<dbReference type="GO" id="GO:0008360">
    <property type="term" value="P:regulation of cell shape"/>
    <property type="evidence" value="ECO:0007669"/>
    <property type="project" value="UniProtKB-KW"/>
</dbReference>
<dbReference type="InterPro" id="IPR000715">
    <property type="entry name" value="Glycosyl_transferase_4"/>
</dbReference>
<comment type="cofactor">
    <cofactor evidence="6">
        <name>Mg(2+)</name>
        <dbReference type="ChEBI" id="CHEBI:18420"/>
    </cofactor>
</comment>
<feature type="transmembrane region" description="Helical" evidence="6">
    <location>
        <begin position="207"/>
        <end position="226"/>
    </location>
</feature>
<evidence type="ECO:0000256" key="2">
    <source>
        <dbReference type="ARBA" id="ARBA00022679"/>
    </source>
</evidence>
<dbReference type="CDD" id="cd06852">
    <property type="entry name" value="GT_MraY"/>
    <property type="match status" value="1"/>
</dbReference>
<feature type="transmembrane region" description="Helical" evidence="6">
    <location>
        <begin position="21"/>
        <end position="44"/>
    </location>
</feature>
<keyword evidence="6" id="KW-0133">Cell shape</keyword>
<dbReference type="EMBL" id="WEGI01000003">
    <property type="protein sequence ID" value="MQY25808.1"/>
    <property type="molecule type" value="Genomic_DNA"/>
</dbReference>
<feature type="transmembrane region" description="Helical" evidence="6">
    <location>
        <begin position="138"/>
        <end position="156"/>
    </location>
</feature>
<dbReference type="GO" id="GO:0008963">
    <property type="term" value="F:phospho-N-acetylmuramoyl-pentapeptide-transferase activity"/>
    <property type="evidence" value="ECO:0007669"/>
    <property type="project" value="UniProtKB-UniRule"/>
</dbReference>
<sequence length="376" mass="39760">MRANGCRRRPVQLGGNEAMRQILFAAAIAVVVSMAVTRTLVVAFTHRRTPDRVPAGGPAPQHTGLDTPTMGGIAILAGIWAGYLCSHLAVSRLHMPGPSATGLLVLLLATALGAVGLLDDCIKVRERRNLGLTGWGKAAAQIVAAAVFGYLVLRFPGTDGMTPATRHISYARDIPTVSVGLVAFLIVVCFLVTTWTGAVAVTDGLDGLAAGTMVFALGAYVVITYWQYDKACADMPCPGCYHVRDPLDLALIAAAAAAACAGFLWWNAAPARILMGGIGSQTLGGLFAALSITTHTELLAVVVGAVLVAEALSVLLQVVVFRTTRSRLFKMAPFHHHFELSKWSESTVVVRFWVMAGISAATGLALFFGEYFGQRR</sequence>
<dbReference type="Proteomes" id="UP000431401">
    <property type="component" value="Unassembled WGS sequence"/>
</dbReference>
<dbReference type="HAMAP" id="MF_00038">
    <property type="entry name" value="MraY"/>
    <property type="match status" value="1"/>
</dbReference>
<feature type="transmembrane region" description="Helical" evidence="6">
    <location>
        <begin position="247"/>
        <end position="267"/>
    </location>
</feature>
<comment type="similarity">
    <text evidence="6">Belongs to the glycosyltransferase 4 family. MraY subfamily.</text>
</comment>
<keyword evidence="4 6" id="KW-1133">Transmembrane helix</keyword>
<feature type="transmembrane region" description="Helical" evidence="6">
    <location>
        <begin position="70"/>
        <end position="90"/>
    </location>
</feature>
<dbReference type="InterPro" id="IPR003524">
    <property type="entry name" value="PNAcMuramoyl-5peptid_Trfase"/>
</dbReference>
<evidence type="ECO:0000256" key="7">
    <source>
        <dbReference type="NCBIfam" id="TIGR00445"/>
    </source>
</evidence>
<keyword evidence="6" id="KW-1003">Cell membrane</keyword>
<dbReference type="GO" id="GO:0071555">
    <property type="term" value="P:cell wall organization"/>
    <property type="evidence" value="ECO:0007669"/>
    <property type="project" value="UniProtKB-KW"/>
</dbReference>
<dbReference type="PANTHER" id="PTHR22926:SF5">
    <property type="entry name" value="PHOSPHO-N-ACETYLMURAMOYL-PENTAPEPTIDE-TRANSFERASE HOMOLOG"/>
    <property type="match status" value="1"/>
</dbReference>
<dbReference type="GO" id="GO:0046872">
    <property type="term" value="F:metal ion binding"/>
    <property type="evidence" value="ECO:0007669"/>
    <property type="project" value="UniProtKB-KW"/>
</dbReference>
<dbReference type="UniPathway" id="UPA00219"/>
<evidence type="ECO:0000256" key="1">
    <source>
        <dbReference type="ARBA" id="ARBA00004141"/>
    </source>
</evidence>
<proteinExistence type="inferred from homology"/>
<evidence type="ECO:0000313" key="9">
    <source>
        <dbReference type="Proteomes" id="UP000431401"/>
    </source>
</evidence>
<dbReference type="EC" id="2.7.8.13" evidence="6 7"/>
<comment type="caution">
    <text evidence="8">The sequence shown here is derived from an EMBL/GenBank/DDBJ whole genome shotgun (WGS) entry which is preliminary data.</text>
</comment>
<dbReference type="GO" id="GO:0009252">
    <property type="term" value="P:peptidoglycan biosynthetic process"/>
    <property type="evidence" value="ECO:0007669"/>
    <property type="project" value="UniProtKB-UniRule"/>
</dbReference>
<protein>
    <recommendedName>
        <fullName evidence="6 7">Phospho-N-acetylmuramoyl-pentapeptide-transferase</fullName>
        <ecNumber evidence="6 7">2.7.8.13</ecNumber>
    </recommendedName>
    <alternativeName>
        <fullName evidence="6">UDP-MurNAc-pentapeptide phosphotransferase</fullName>
    </alternativeName>
</protein>
<feature type="transmembrane region" description="Helical" evidence="6">
    <location>
        <begin position="299"/>
        <end position="321"/>
    </location>
</feature>
<dbReference type="AlphaFoldDB" id="A0A7K0DJH3"/>
<comment type="subcellular location">
    <subcellularLocation>
        <location evidence="6">Cell membrane</location>
        <topology evidence="6">Multi-pass membrane protein</topology>
    </subcellularLocation>
    <subcellularLocation>
        <location evidence="1">Membrane</location>
        <topology evidence="1">Multi-pass membrane protein</topology>
    </subcellularLocation>
</comment>
<evidence type="ECO:0000256" key="4">
    <source>
        <dbReference type="ARBA" id="ARBA00022989"/>
    </source>
</evidence>
<evidence type="ECO:0000256" key="6">
    <source>
        <dbReference type="HAMAP-Rule" id="MF_00038"/>
    </source>
</evidence>
<comment type="pathway">
    <text evidence="6">Cell wall biogenesis; peptidoglycan biosynthesis.</text>
</comment>